<name>G0RLX3_HYPJQ</name>
<dbReference type="PANTHER" id="PTHR46103">
    <property type="entry name" value="RRNA METHYLTRANSFERASE 1, MITOCHONDRIAL"/>
    <property type="match status" value="1"/>
</dbReference>
<evidence type="ECO:0000256" key="7">
    <source>
        <dbReference type="ARBA" id="ARBA00022946"/>
    </source>
</evidence>
<feature type="compositionally biased region" description="Basic and acidic residues" evidence="10">
    <location>
        <begin position="1"/>
        <end position="22"/>
    </location>
</feature>
<evidence type="ECO:0000256" key="5">
    <source>
        <dbReference type="ARBA" id="ARBA00022679"/>
    </source>
</evidence>
<dbReference type="InterPro" id="IPR047182">
    <property type="entry name" value="MRM1"/>
</dbReference>
<evidence type="ECO:0000259" key="11">
    <source>
        <dbReference type="SMART" id="SM00967"/>
    </source>
</evidence>
<dbReference type="Gene3D" id="3.30.1330.30">
    <property type="match status" value="1"/>
</dbReference>
<evidence type="ECO:0000256" key="2">
    <source>
        <dbReference type="ARBA" id="ARBA00007228"/>
    </source>
</evidence>
<keyword evidence="6" id="KW-0949">S-adenosyl-L-methionine</keyword>
<dbReference type="CDD" id="cd18105">
    <property type="entry name" value="SpoU-like_MRM1"/>
    <property type="match status" value="1"/>
</dbReference>
<keyword evidence="3" id="KW-0698">rRNA processing</keyword>
<dbReference type="Gene3D" id="3.40.1280.10">
    <property type="match status" value="1"/>
</dbReference>
<keyword evidence="8" id="KW-0496">Mitochondrion</keyword>
<dbReference type="SMART" id="SM00967">
    <property type="entry name" value="SpoU_sub_bind"/>
    <property type="match status" value="1"/>
</dbReference>
<keyword evidence="7" id="KW-0809">Transit peptide</keyword>
<comment type="subcellular location">
    <subcellularLocation>
        <location evidence="1">Mitochondrion</location>
    </subcellularLocation>
</comment>
<evidence type="ECO:0000256" key="10">
    <source>
        <dbReference type="SAM" id="MobiDB-lite"/>
    </source>
</evidence>
<accession>G0RLX3</accession>
<comment type="similarity">
    <text evidence="2">Belongs to the class IV-like SAM-binding methyltransferase superfamily. RNA methyltransferase TrmH family.</text>
</comment>
<dbReference type="OrthoDB" id="270651at2759"/>
<dbReference type="Pfam" id="PF00588">
    <property type="entry name" value="SpoU_methylase"/>
    <property type="match status" value="1"/>
</dbReference>
<feature type="region of interest" description="Disordered" evidence="10">
    <location>
        <begin position="1"/>
        <end position="33"/>
    </location>
</feature>
<dbReference type="FunFam" id="3.30.1330.30:FF:000035">
    <property type="entry name" value="TrmH family RNA methyltransferase"/>
    <property type="match status" value="1"/>
</dbReference>
<reference evidence="12 13" key="1">
    <citation type="journal article" date="2008" name="Nat. Biotechnol.">
        <title>Genome sequencing and analysis of the biomass-degrading fungus Trichoderma reesei (syn. Hypocrea jecorina).</title>
        <authorList>
            <person name="Martinez D."/>
            <person name="Berka R.M."/>
            <person name="Henrissat B."/>
            <person name="Saloheimo M."/>
            <person name="Arvas M."/>
            <person name="Baker S.E."/>
            <person name="Chapman J."/>
            <person name="Chertkov O."/>
            <person name="Coutinho P.M."/>
            <person name="Cullen D."/>
            <person name="Danchin E.G."/>
            <person name="Grigoriev I.V."/>
            <person name="Harris P."/>
            <person name="Jackson M."/>
            <person name="Kubicek C.P."/>
            <person name="Han C.S."/>
            <person name="Ho I."/>
            <person name="Larrondo L.F."/>
            <person name="de Leon A.L."/>
            <person name="Magnuson J.K."/>
            <person name="Merino S."/>
            <person name="Misra M."/>
            <person name="Nelson B."/>
            <person name="Putnam N."/>
            <person name="Robbertse B."/>
            <person name="Salamov A.A."/>
            <person name="Schmoll M."/>
            <person name="Terry A."/>
            <person name="Thayer N."/>
            <person name="Westerholm-Parvinen A."/>
            <person name="Schoch C.L."/>
            <person name="Yao J."/>
            <person name="Barabote R."/>
            <person name="Nelson M.A."/>
            <person name="Detter C."/>
            <person name="Bruce D."/>
            <person name="Kuske C.R."/>
            <person name="Xie G."/>
            <person name="Richardson P."/>
            <person name="Rokhsar D.S."/>
            <person name="Lucas S.M."/>
            <person name="Rubin E.M."/>
            <person name="Dunn-Coleman N."/>
            <person name="Ward M."/>
            <person name="Brettin T.S."/>
        </authorList>
    </citation>
    <scope>NUCLEOTIDE SEQUENCE [LARGE SCALE GENOMIC DNA]</scope>
    <source>
        <strain evidence="12 13">QM6a</strain>
    </source>
</reference>
<dbReference type="GO" id="GO:0005739">
    <property type="term" value="C:mitochondrion"/>
    <property type="evidence" value="ECO:0007669"/>
    <property type="project" value="UniProtKB-SubCell"/>
</dbReference>
<evidence type="ECO:0000256" key="9">
    <source>
        <dbReference type="ARBA" id="ARBA00034881"/>
    </source>
</evidence>
<dbReference type="KEGG" id="tre:TRIREDRAFT_63503"/>
<dbReference type="InterPro" id="IPR029028">
    <property type="entry name" value="Alpha/beta_knot_MTases"/>
</dbReference>
<protein>
    <recommendedName>
        <fullName evidence="9">rRNA methyltransferase 1, mitochondrial</fullName>
    </recommendedName>
</protein>
<feature type="region of interest" description="Disordered" evidence="10">
    <location>
        <begin position="355"/>
        <end position="383"/>
    </location>
</feature>
<evidence type="ECO:0000256" key="4">
    <source>
        <dbReference type="ARBA" id="ARBA00022603"/>
    </source>
</evidence>
<feature type="compositionally biased region" description="Basic and acidic residues" evidence="10">
    <location>
        <begin position="357"/>
        <end position="383"/>
    </location>
</feature>
<dbReference type="InterPro" id="IPR013123">
    <property type="entry name" value="SpoU_subst-bd"/>
</dbReference>
<dbReference type="AlphaFoldDB" id="G0RLX3"/>
<dbReference type="Pfam" id="PF08032">
    <property type="entry name" value="SpoU_sub_bind"/>
    <property type="match status" value="1"/>
</dbReference>
<dbReference type="GeneID" id="18487055"/>
<evidence type="ECO:0000256" key="6">
    <source>
        <dbReference type="ARBA" id="ARBA00022691"/>
    </source>
</evidence>
<feature type="domain" description="RNA 2-O ribose methyltransferase substrate binding" evidence="11">
    <location>
        <begin position="52"/>
        <end position="134"/>
    </location>
</feature>
<dbReference type="VEuPathDB" id="FungiDB:TRIREDRAFT_63503"/>
<sequence>MDRLRPSYGRSSERPVGRRDDVYDNVETPEPRERRNQMMAMNIKYTTAASQFLYGKSVVKAALEQGRRKLYKLFIYGGENRKDSKDNAIITRLAERRGVPITIIPNEDQRLMDKMSMGRPHNGFVLETSPLPRLPVKSLGRLEETLGKLGFHVELDHQSREEEAINGKDTFIPRKNNNAPKPFVLLLNEILDPGNLGGILRTASYLGVDAVGITNRSSSTLTPVVLKSAAGAVEEITIFSVDSPVSFIEESRKHGWKTYAAVAPPDPKLAQRHGDKFISTATVEAEQPLSKHPSILVLGNEGHGLSKPIKVAADYELSVPYFVSNSCVDSLNVSVAAGLLCHAFVRAPPIVKPTAPKLEEVAEPEAKSGAKQEESQEGKESIF</sequence>
<dbReference type="InterPro" id="IPR029064">
    <property type="entry name" value="Ribosomal_eL30-like_sf"/>
</dbReference>
<dbReference type="SUPFAM" id="SSF55315">
    <property type="entry name" value="L30e-like"/>
    <property type="match status" value="1"/>
</dbReference>
<keyword evidence="13" id="KW-1185">Reference proteome</keyword>
<evidence type="ECO:0000256" key="8">
    <source>
        <dbReference type="ARBA" id="ARBA00023128"/>
    </source>
</evidence>
<dbReference type="Proteomes" id="UP000008984">
    <property type="component" value="Unassembled WGS sequence"/>
</dbReference>
<keyword evidence="5" id="KW-0808">Transferase</keyword>
<evidence type="ECO:0000313" key="12">
    <source>
        <dbReference type="EMBL" id="EGR47690.1"/>
    </source>
</evidence>
<evidence type="ECO:0000256" key="1">
    <source>
        <dbReference type="ARBA" id="ARBA00004173"/>
    </source>
</evidence>
<dbReference type="InterPro" id="IPR029026">
    <property type="entry name" value="tRNA_m1G_MTases_N"/>
</dbReference>
<dbReference type="EMBL" id="GL985067">
    <property type="protein sequence ID" value="EGR47690.1"/>
    <property type="molecule type" value="Genomic_DNA"/>
</dbReference>
<dbReference type="eggNOG" id="KOG0838">
    <property type="taxonomic scope" value="Eukaryota"/>
</dbReference>
<evidence type="ECO:0000256" key="3">
    <source>
        <dbReference type="ARBA" id="ARBA00022552"/>
    </source>
</evidence>
<dbReference type="GO" id="GO:0016435">
    <property type="term" value="F:rRNA (guanine) methyltransferase activity"/>
    <property type="evidence" value="ECO:0007669"/>
    <property type="project" value="TreeGrafter"/>
</dbReference>
<dbReference type="SUPFAM" id="SSF75217">
    <property type="entry name" value="alpha/beta knot"/>
    <property type="match status" value="1"/>
</dbReference>
<dbReference type="HOGENOM" id="CLU_021322_5_3_1"/>
<dbReference type="InterPro" id="IPR047261">
    <property type="entry name" value="MRM1_MeTrfase_dom"/>
</dbReference>
<proteinExistence type="inferred from homology"/>
<dbReference type="RefSeq" id="XP_006966323.1">
    <property type="nucleotide sequence ID" value="XM_006966261.1"/>
</dbReference>
<dbReference type="PANTHER" id="PTHR46103:SF1">
    <property type="entry name" value="RRNA METHYLTRANSFERASE 1, MITOCHONDRIAL"/>
    <property type="match status" value="1"/>
</dbReference>
<dbReference type="STRING" id="431241.G0RLX3"/>
<organism evidence="13">
    <name type="scientific">Hypocrea jecorina (strain QM6a)</name>
    <name type="common">Trichoderma reesei</name>
    <dbReference type="NCBI Taxonomy" id="431241"/>
    <lineage>
        <taxon>Eukaryota</taxon>
        <taxon>Fungi</taxon>
        <taxon>Dikarya</taxon>
        <taxon>Ascomycota</taxon>
        <taxon>Pezizomycotina</taxon>
        <taxon>Sordariomycetes</taxon>
        <taxon>Hypocreomycetidae</taxon>
        <taxon>Hypocreales</taxon>
        <taxon>Hypocreaceae</taxon>
        <taxon>Trichoderma</taxon>
    </lineage>
</organism>
<dbReference type="InterPro" id="IPR001537">
    <property type="entry name" value="SpoU_MeTrfase"/>
</dbReference>
<keyword evidence="4" id="KW-0489">Methyltransferase</keyword>
<gene>
    <name evidence="12" type="ORF">TRIREDRAFT_63503</name>
</gene>
<dbReference type="GO" id="GO:0003723">
    <property type="term" value="F:RNA binding"/>
    <property type="evidence" value="ECO:0007669"/>
    <property type="project" value="InterPro"/>
</dbReference>
<evidence type="ECO:0000313" key="13">
    <source>
        <dbReference type="Proteomes" id="UP000008984"/>
    </source>
</evidence>